<name>A0A8H7B3P1_9PLEO</name>
<dbReference type="AlphaFoldDB" id="A0A8H7B3P1"/>
<evidence type="ECO:0000313" key="1">
    <source>
        <dbReference type="EMBL" id="KAF7674407.1"/>
    </source>
</evidence>
<evidence type="ECO:0000313" key="2">
    <source>
        <dbReference type="Proteomes" id="UP000596902"/>
    </source>
</evidence>
<protein>
    <submittedName>
        <fullName evidence="1">Uncharacterized protein</fullName>
    </submittedName>
</protein>
<accession>A0A8H7B3P1</accession>
<dbReference type="EMBL" id="JAAABM010000010">
    <property type="protein sequence ID" value="KAF7674407.1"/>
    <property type="molecule type" value="Genomic_DNA"/>
</dbReference>
<proteinExistence type="predicted"/>
<sequence>MASMSVATANPEFDLVPLGSSYENHTTRRMIVDRGEGNQGAAFRRYAASVSHVDAVSTVHVAINNSYASEKGALPAVDRRAVELARASWPWTGTQKEPLER</sequence>
<gene>
    <name evidence="1" type="ORF">GT037_007167</name>
</gene>
<comment type="caution">
    <text evidence="1">The sequence shown here is derived from an EMBL/GenBank/DDBJ whole genome shotgun (WGS) entry which is preliminary data.</text>
</comment>
<organism evidence="1 2">
    <name type="scientific">Alternaria burnsii</name>
    <dbReference type="NCBI Taxonomy" id="1187904"/>
    <lineage>
        <taxon>Eukaryota</taxon>
        <taxon>Fungi</taxon>
        <taxon>Dikarya</taxon>
        <taxon>Ascomycota</taxon>
        <taxon>Pezizomycotina</taxon>
        <taxon>Dothideomycetes</taxon>
        <taxon>Pleosporomycetidae</taxon>
        <taxon>Pleosporales</taxon>
        <taxon>Pleosporineae</taxon>
        <taxon>Pleosporaceae</taxon>
        <taxon>Alternaria</taxon>
        <taxon>Alternaria sect. Alternaria</taxon>
    </lineage>
</organism>
<reference evidence="1" key="1">
    <citation type="submission" date="2020-01" db="EMBL/GenBank/DDBJ databases">
        <authorList>
            <person name="Feng Z.H.Z."/>
        </authorList>
    </citation>
    <scope>NUCLEOTIDE SEQUENCE</scope>
    <source>
        <strain evidence="1">CBS107.38</strain>
    </source>
</reference>
<reference evidence="1" key="2">
    <citation type="submission" date="2020-08" db="EMBL/GenBank/DDBJ databases">
        <title>Draft Genome Sequence of Cumin Blight Pathogen Alternaria burnsii.</title>
        <authorList>
            <person name="Feng Z."/>
        </authorList>
    </citation>
    <scope>NUCLEOTIDE SEQUENCE</scope>
    <source>
        <strain evidence="1">CBS107.38</strain>
    </source>
</reference>
<keyword evidence="2" id="KW-1185">Reference proteome</keyword>
<dbReference type="RefSeq" id="XP_038784702.1">
    <property type="nucleotide sequence ID" value="XM_038932214.1"/>
</dbReference>
<dbReference type="GeneID" id="62205392"/>
<dbReference type="Proteomes" id="UP000596902">
    <property type="component" value="Unassembled WGS sequence"/>
</dbReference>